<dbReference type="SUPFAM" id="SSF143990">
    <property type="entry name" value="YbiA-like"/>
    <property type="match status" value="1"/>
</dbReference>
<proteinExistence type="predicted"/>
<comment type="catalytic activity">
    <reaction evidence="1">
        <text>5-amino-6-(5-phospho-D-ribosylamino)uracil + H2O = 5,6-diaminouracil + D-ribose 5-phosphate</text>
        <dbReference type="Rhea" id="RHEA:55020"/>
        <dbReference type="ChEBI" id="CHEBI:15377"/>
        <dbReference type="ChEBI" id="CHEBI:46252"/>
        <dbReference type="ChEBI" id="CHEBI:58453"/>
        <dbReference type="ChEBI" id="CHEBI:78346"/>
    </reaction>
</comment>
<name>A0A1C0TSM9_9GAMM</name>
<dbReference type="Gene3D" id="1.10.357.40">
    <property type="entry name" value="YbiA-like"/>
    <property type="match status" value="1"/>
</dbReference>
<dbReference type="Pfam" id="PF08719">
    <property type="entry name" value="NADAR"/>
    <property type="match status" value="1"/>
</dbReference>
<dbReference type="AlphaFoldDB" id="A0A1C0TSM9"/>
<evidence type="ECO:0000313" key="5">
    <source>
        <dbReference type="Proteomes" id="UP000093366"/>
    </source>
</evidence>
<reference evidence="5" key="1">
    <citation type="submission" date="2016-07" db="EMBL/GenBank/DDBJ databases">
        <authorList>
            <person name="Florea S."/>
            <person name="Webb J.S."/>
            <person name="Jaromczyk J."/>
            <person name="Schardl C.L."/>
        </authorList>
    </citation>
    <scope>NUCLEOTIDE SEQUENCE [LARGE SCALE GENOMIC DNA]</scope>
    <source>
        <strain evidence="5">IPB1</strain>
    </source>
</reference>
<evidence type="ECO:0000313" key="4">
    <source>
        <dbReference type="EMBL" id="OCQ22233.1"/>
    </source>
</evidence>
<evidence type="ECO:0000256" key="2">
    <source>
        <dbReference type="ARBA" id="ARBA00000751"/>
    </source>
</evidence>
<dbReference type="NCBIfam" id="TIGR02464">
    <property type="entry name" value="ribofla_fusion"/>
    <property type="match status" value="1"/>
</dbReference>
<dbReference type="CDD" id="cd15457">
    <property type="entry name" value="NADAR"/>
    <property type="match status" value="1"/>
</dbReference>
<evidence type="ECO:0000259" key="3">
    <source>
        <dbReference type="Pfam" id="PF08719"/>
    </source>
</evidence>
<organism evidence="4 5">
    <name type="scientific">Pseudoalteromonas luteoviolacea</name>
    <dbReference type="NCBI Taxonomy" id="43657"/>
    <lineage>
        <taxon>Bacteria</taxon>
        <taxon>Pseudomonadati</taxon>
        <taxon>Pseudomonadota</taxon>
        <taxon>Gammaproteobacteria</taxon>
        <taxon>Alteromonadales</taxon>
        <taxon>Pseudoalteromonadaceae</taxon>
        <taxon>Pseudoalteromonas</taxon>
    </lineage>
</organism>
<dbReference type="Proteomes" id="UP000093366">
    <property type="component" value="Unassembled WGS sequence"/>
</dbReference>
<accession>A0A1C0TSM9</accession>
<dbReference type="OrthoDB" id="67297at2"/>
<dbReference type="InterPro" id="IPR037238">
    <property type="entry name" value="YbiA-like_sf"/>
</dbReference>
<dbReference type="InterPro" id="IPR012816">
    <property type="entry name" value="NADAR"/>
</dbReference>
<feature type="domain" description="NADAR" evidence="3">
    <location>
        <begin position="22"/>
        <end position="179"/>
    </location>
</feature>
<dbReference type="EMBL" id="MAUJ01000002">
    <property type="protein sequence ID" value="OCQ22233.1"/>
    <property type="molecule type" value="Genomic_DNA"/>
</dbReference>
<comment type="caution">
    <text evidence="4">The sequence shown here is derived from an EMBL/GenBank/DDBJ whole genome shotgun (WGS) entry which is preliminary data.</text>
</comment>
<gene>
    <name evidence="4" type="ORF">A7985_10645</name>
</gene>
<dbReference type="RefSeq" id="WP_065790431.1">
    <property type="nucleotide sequence ID" value="NZ_MAUJ01000002.1"/>
</dbReference>
<comment type="catalytic activity">
    <reaction evidence="2">
        <text>2,5-diamino-6-hydroxy-4-(5-phosphoribosylamino)-pyrimidine + H2O = 2,5,6-triamino-4-hydroxypyrimidine + D-ribose 5-phosphate</text>
        <dbReference type="Rhea" id="RHEA:23436"/>
        <dbReference type="ChEBI" id="CHEBI:15377"/>
        <dbReference type="ChEBI" id="CHEBI:58614"/>
        <dbReference type="ChEBI" id="CHEBI:78346"/>
        <dbReference type="ChEBI" id="CHEBI:137796"/>
    </reaction>
</comment>
<protein>
    <recommendedName>
        <fullName evidence="3">NADAR domain-containing protein</fullName>
    </recommendedName>
</protein>
<sequence length="180" mass="20487">MIDNNAALQAFIEQGNSPKFVYFWGHQKSKNGISKSCFSQWFDAPFTDKNKRFATAEHYMMYAKATLFNDHDIAAKVLTCRHPNEAKKLGRQVKNFDEQLWNAEHFNIVVKANLLKFAQNPELKAYLLGTSNRVIVEASPVDKIWGVGLAEDNPLIVDPKNWQGLNLLGYALMVVREELA</sequence>
<evidence type="ECO:0000256" key="1">
    <source>
        <dbReference type="ARBA" id="ARBA00000022"/>
    </source>
</evidence>